<proteinExistence type="predicted"/>
<dbReference type="Proteomes" id="UP001202248">
    <property type="component" value="Unassembled WGS sequence"/>
</dbReference>
<accession>A0ABS9SFZ6</accession>
<gene>
    <name evidence="4" type="ORF">MKP09_04885</name>
</gene>
<comment type="subcellular location">
    <subcellularLocation>
        <location evidence="1">Cell outer membrane</location>
    </subcellularLocation>
</comment>
<sequence>MRDSTNADYYGASNWTDLYYQYSPTYNVDASISGGSDRANFRFFSGLTKNANTADATSFTRYNGSFYINVAPVKWMMVSSMLSYTRQERERNRNVRDRLAEQRYIPDLTNPLTPNKELYGTYLKEFDKDYATGATDDNTNNLINGYLAISANPFERLNYTGRIGFDYNEGIRDVFWPRTLLEGNNFVSNYFGYNQRLVLTNSLSYDLEIGDAGKLILKGGQNFVSDVYKYDYAYANNTPNDFIKINVVEGDPNKAEYLIPRGFLVNYFPGKMQSKLVSFFGNAVYTHNEMLKLSAVVSREGSSNMQADNRWFTNYSGGIEYDFQDMIINSNTLSSLLATASYGHIGKLLNDDRFNAGPAYRVDLGFTDEPTLGSYSGIGGLSRPYSTGWVGYGIPWAYTNQLNIGLRFGLLEDRLRIGIDGYRKADKDMLMPVPVAAEWGYTGAYKNGLEVNNTGIDITLAAQILPQGANRLGWLFTGNFNYNKNELSALPDGLANVEIGNTRLEIGKPIDAFWILKNNGIYNSDGEVPQNPSTNTPITYKGVPLKAGDPRWVDVNGDYTINDDDKVLEGSYMPKMSGGFGSSLTYNDFSLDFQFYYALKRNALNQYAASRLDFINTEVNNNINSVKEITFWERKQDLSEYPVYNPWSAVVPYRQDQDLFLENASYLKLRSLSIGYDLSRNGTRTAFRKCLLYVTGTNLLTLSPFKGDDPELVNYNGIYNGYGLVNPQSLILGVRVNF</sequence>
<evidence type="ECO:0000313" key="4">
    <source>
        <dbReference type="EMBL" id="MCH5597283.1"/>
    </source>
</evidence>
<comment type="caution">
    <text evidence="4">The sequence shown here is derived from an EMBL/GenBank/DDBJ whole genome shotgun (WGS) entry which is preliminary data.</text>
</comment>
<evidence type="ECO:0000256" key="2">
    <source>
        <dbReference type="ARBA" id="ARBA00023136"/>
    </source>
</evidence>
<evidence type="ECO:0000313" key="5">
    <source>
        <dbReference type="Proteomes" id="UP001202248"/>
    </source>
</evidence>
<protein>
    <submittedName>
        <fullName evidence="4">SusC/RagA family TonB-linked outer membrane protein</fullName>
    </submittedName>
</protein>
<keyword evidence="5" id="KW-1185">Reference proteome</keyword>
<dbReference type="SUPFAM" id="SSF56935">
    <property type="entry name" value="Porins"/>
    <property type="match status" value="1"/>
</dbReference>
<dbReference type="EMBL" id="JAKWBL010000001">
    <property type="protein sequence ID" value="MCH5597283.1"/>
    <property type="molecule type" value="Genomic_DNA"/>
</dbReference>
<dbReference type="InterPro" id="IPR036942">
    <property type="entry name" value="Beta-barrel_TonB_sf"/>
</dbReference>
<keyword evidence="2" id="KW-0472">Membrane</keyword>
<evidence type="ECO:0000256" key="1">
    <source>
        <dbReference type="ARBA" id="ARBA00004442"/>
    </source>
</evidence>
<keyword evidence="3" id="KW-0998">Cell outer membrane</keyword>
<dbReference type="RefSeq" id="WP_240826678.1">
    <property type="nucleotide sequence ID" value="NZ_JAKWBL010000001.1"/>
</dbReference>
<evidence type="ECO:0000256" key="3">
    <source>
        <dbReference type="ARBA" id="ARBA00023237"/>
    </source>
</evidence>
<reference evidence="4 5" key="1">
    <citation type="submission" date="2022-02" db="EMBL/GenBank/DDBJ databases">
        <authorList>
            <person name="Min J."/>
        </authorList>
    </citation>
    <scope>NUCLEOTIDE SEQUENCE [LARGE SCALE GENOMIC DNA]</scope>
    <source>
        <strain evidence="4 5">GR10-1</strain>
    </source>
</reference>
<organism evidence="4 5">
    <name type="scientific">Niabella ginsengisoli</name>
    <dbReference type="NCBI Taxonomy" id="522298"/>
    <lineage>
        <taxon>Bacteria</taxon>
        <taxon>Pseudomonadati</taxon>
        <taxon>Bacteroidota</taxon>
        <taxon>Chitinophagia</taxon>
        <taxon>Chitinophagales</taxon>
        <taxon>Chitinophagaceae</taxon>
        <taxon>Niabella</taxon>
    </lineage>
</organism>
<dbReference type="Gene3D" id="2.40.170.20">
    <property type="entry name" value="TonB-dependent receptor, beta-barrel domain"/>
    <property type="match status" value="1"/>
</dbReference>
<name>A0ABS9SFZ6_9BACT</name>